<dbReference type="EMBL" id="UINC01148876">
    <property type="protein sequence ID" value="SVD41022.1"/>
    <property type="molecule type" value="Genomic_DNA"/>
</dbReference>
<dbReference type="SUPFAM" id="SSF103473">
    <property type="entry name" value="MFS general substrate transporter"/>
    <property type="match status" value="1"/>
</dbReference>
<feature type="transmembrane region" description="Helical" evidence="6">
    <location>
        <begin position="53"/>
        <end position="72"/>
    </location>
</feature>
<feature type="non-terminal residue" evidence="7">
    <location>
        <position position="1"/>
    </location>
</feature>
<evidence type="ECO:0000256" key="6">
    <source>
        <dbReference type="SAM" id="Phobius"/>
    </source>
</evidence>
<reference evidence="7" key="1">
    <citation type="submission" date="2018-05" db="EMBL/GenBank/DDBJ databases">
        <authorList>
            <person name="Lanie J.A."/>
            <person name="Ng W.-L."/>
            <person name="Kazmierczak K.M."/>
            <person name="Andrzejewski T.M."/>
            <person name="Davidsen T.M."/>
            <person name="Wayne K.J."/>
            <person name="Tettelin H."/>
            <person name="Glass J.I."/>
            <person name="Rusch D."/>
            <person name="Podicherti R."/>
            <person name="Tsui H.-C.T."/>
            <person name="Winkler M.E."/>
        </authorList>
    </citation>
    <scope>NUCLEOTIDE SEQUENCE</scope>
</reference>
<evidence type="ECO:0000313" key="7">
    <source>
        <dbReference type="EMBL" id="SVD41022.1"/>
    </source>
</evidence>
<evidence type="ECO:0008006" key="8">
    <source>
        <dbReference type="Google" id="ProtNLM"/>
    </source>
</evidence>
<evidence type="ECO:0000256" key="3">
    <source>
        <dbReference type="ARBA" id="ARBA00022692"/>
    </source>
</evidence>
<feature type="transmembrane region" description="Helical" evidence="6">
    <location>
        <begin position="214"/>
        <end position="236"/>
    </location>
</feature>
<dbReference type="InterPro" id="IPR036259">
    <property type="entry name" value="MFS_trans_sf"/>
</dbReference>
<feature type="transmembrane region" description="Helical" evidence="6">
    <location>
        <begin position="152"/>
        <end position="173"/>
    </location>
</feature>
<dbReference type="AlphaFoldDB" id="A0A382V3E8"/>
<proteinExistence type="predicted"/>
<feature type="transmembrane region" description="Helical" evidence="6">
    <location>
        <begin position="271"/>
        <end position="287"/>
    </location>
</feature>
<organism evidence="7">
    <name type="scientific">marine metagenome</name>
    <dbReference type="NCBI Taxonomy" id="408172"/>
    <lineage>
        <taxon>unclassified sequences</taxon>
        <taxon>metagenomes</taxon>
        <taxon>ecological metagenomes</taxon>
    </lineage>
</organism>
<accession>A0A382V3E8</accession>
<keyword evidence="5 6" id="KW-0472">Membrane</keyword>
<dbReference type="Gene3D" id="1.20.1250.20">
    <property type="entry name" value="MFS general substrate transporter like domains"/>
    <property type="match status" value="2"/>
</dbReference>
<dbReference type="PANTHER" id="PTHR23519:SF1">
    <property type="entry name" value="AUTOPHAGY-RELATED PROTEIN 22"/>
    <property type="match status" value="1"/>
</dbReference>
<keyword evidence="4 6" id="KW-1133">Transmembrane helix</keyword>
<feature type="transmembrane region" description="Helical" evidence="6">
    <location>
        <begin position="22"/>
        <end position="41"/>
    </location>
</feature>
<evidence type="ECO:0000256" key="5">
    <source>
        <dbReference type="ARBA" id="ARBA00023136"/>
    </source>
</evidence>
<comment type="subcellular location">
    <subcellularLocation>
        <location evidence="1">Endomembrane system</location>
        <topology evidence="1">Multi-pass membrane protein</topology>
    </subcellularLocation>
</comment>
<feature type="non-terminal residue" evidence="7">
    <location>
        <position position="288"/>
    </location>
</feature>
<dbReference type="Pfam" id="PF11700">
    <property type="entry name" value="ATG22"/>
    <property type="match status" value="1"/>
</dbReference>
<feature type="transmembrane region" description="Helical" evidence="6">
    <location>
        <begin position="242"/>
        <end position="262"/>
    </location>
</feature>
<keyword evidence="2" id="KW-0813">Transport</keyword>
<keyword evidence="3 6" id="KW-0812">Transmembrane</keyword>
<evidence type="ECO:0000256" key="1">
    <source>
        <dbReference type="ARBA" id="ARBA00004127"/>
    </source>
</evidence>
<dbReference type="InterPro" id="IPR024671">
    <property type="entry name" value="Atg22-like"/>
</dbReference>
<evidence type="ECO:0000256" key="4">
    <source>
        <dbReference type="ARBA" id="ARBA00022989"/>
    </source>
</evidence>
<sequence length="288" mass="32040">TFIFSTYFSQKIAPSSIIGQSYWGWAIGASGFFVALLGPIIGSISDKKNYNVVFLRTFSALCMVITCLLWFSKPSINFFYYTLIVVGIANFFYELSLIFYNSLLIRVSSKEKIGKSSGYGFALGYLGGLFALLISIKIFIQADILNKEDAQNIRLIPFFVSVWFLIFSLPFLIKAKKYFSLKKTELKTKVVTLKSLIWNKKITDIGKFLIGRMLYADGLNAIIVMGGIFAVGVYGLKISELLYLSILMNITAFLGALAGGYLNDKYGSKKIIVFSLIGLIITSSLILA</sequence>
<name>A0A382V3E8_9ZZZZ</name>
<feature type="transmembrane region" description="Helical" evidence="6">
    <location>
        <begin position="78"/>
        <end position="100"/>
    </location>
</feature>
<evidence type="ECO:0000256" key="2">
    <source>
        <dbReference type="ARBA" id="ARBA00022448"/>
    </source>
</evidence>
<dbReference type="InterPro" id="IPR050495">
    <property type="entry name" value="ATG22/LtaA_families"/>
</dbReference>
<gene>
    <name evidence="7" type="ORF">METZ01_LOCUS393876</name>
</gene>
<dbReference type="GO" id="GO:0012505">
    <property type="term" value="C:endomembrane system"/>
    <property type="evidence" value="ECO:0007669"/>
    <property type="project" value="UniProtKB-SubCell"/>
</dbReference>
<protein>
    <recommendedName>
        <fullName evidence="8">Major facilitator superfamily (MFS) profile domain-containing protein</fullName>
    </recommendedName>
</protein>
<dbReference type="PANTHER" id="PTHR23519">
    <property type="entry name" value="AUTOPHAGY-RELATED PROTEIN 22"/>
    <property type="match status" value="1"/>
</dbReference>
<feature type="transmembrane region" description="Helical" evidence="6">
    <location>
        <begin position="121"/>
        <end position="140"/>
    </location>
</feature>